<reference evidence="1 2" key="1">
    <citation type="submission" date="2018-08" db="EMBL/GenBank/DDBJ databases">
        <title>Murine metabolic-syndrome-specific gut microbial biobank.</title>
        <authorList>
            <person name="Liu C."/>
        </authorList>
    </citation>
    <scope>NUCLEOTIDE SEQUENCE [LARGE SCALE GENOMIC DNA]</scope>
    <source>
        <strain evidence="1 2">583</strain>
    </source>
</reference>
<proteinExistence type="predicted"/>
<dbReference type="OrthoDB" id="2656750at2"/>
<evidence type="ECO:0000313" key="1">
    <source>
        <dbReference type="EMBL" id="NBI06690.1"/>
    </source>
</evidence>
<dbReference type="AlphaFoldDB" id="A0A845QX32"/>
<protein>
    <recommendedName>
        <fullName evidence="3">SinR family protein</fullName>
    </recommendedName>
</protein>
<name>A0A845QX32_9CLOT</name>
<dbReference type="Proteomes" id="UP000467132">
    <property type="component" value="Unassembled WGS sequence"/>
</dbReference>
<keyword evidence="2" id="KW-1185">Reference proteome</keyword>
<organism evidence="1 2">
    <name type="scientific">Senegalia massiliensis</name>
    <dbReference type="NCBI Taxonomy" id="1720316"/>
    <lineage>
        <taxon>Bacteria</taxon>
        <taxon>Bacillati</taxon>
        <taxon>Bacillota</taxon>
        <taxon>Clostridia</taxon>
        <taxon>Eubacteriales</taxon>
        <taxon>Clostridiaceae</taxon>
        <taxon>Senegalia</taxon>
    </lineage>
</organism>
<gene>
    <name evidence="1" type="ORF">D3Z33_07420</name>
</gene>
<comment type="caution">
    <text evidence="1">The sequence shown here is derived from an EMBL/GenBank/DDBJ whole genome shotgun (WGS) entry which is preliminary data.</text>
</comment>
<accession>A0A845QX32</accession>
<dbReference type="RefSeq" id="WP_160197173.1">
    <property type="nucleotide sequence ID" value="NZ_QXXA01000007.1"/>
</dbReference>
<evidence type="ECO:0008006" key="3">
    <source>
        <dbReference type="Google" id="ProtNLM"/>
    </source>
</evidence>
<evidence type="ECO:0000313" key="2">
    <source>
        <dbReference type="Proteomes" id="UP000467132"/>
    </source>
</evidence>
<dbReference type="EMBL" id="QXXA01000007">
    <property type="protein sequence ID" value="NBI06690.1"/>
    <property type="molecule type" value="Genomic_DNA"/>
</dbReference>
<sequence>MAVYLISYDLNKPDNNYESLYETIKSYEAWWHHLDSTWIIETSSSCQSVSNNIKSHIHSDDNLLIIEVKNNFNGMLPNHAWEYLRKRNY</sequence>